<feature type="non-terminal residue" evidence="2">
    <location>
        <position position="85"/>
    </location>
</feature>
<dbReference type="EC" id="6.1.1.5" evidence="2"/>
<reference evidence="2" key="1">
    <citation type="submission" date="2020-02" db="EMBL/GenBank/DDBJ databases">
        <authorList>
            <person name="Meier V. D."/>
        </authorList>
    </citation>
    <scope>NUCLEOTIDE SEQUENCE</scope>
    <source>
        <strain evidence="2">AVDCRST_MAG44</strain>
    </source>
</reference>
<dbReference type="EMBL" id="CADCVY010000029">
    <property type="protein sequence ID" value="CAA9494518.1"/>
    <property type="molecule type" value="Genomic_DNA"/>
</dbReference>
<keyword evidence="2" id="KW-0030">Aminoacyl-tRNA synthetase</keyword>
<keyword evidence="2" id="KW-0436">Ligase</keyword>
<feature type="compositionally biased region" description="Basic residues" evidence="1">
    <location>
        <begin position="49"/>
        <end position="72"/>
    </location>
</feature>
<organism evidence="2">
    <name type="scientific">uncultured Sphingomonas sp</name>
    <dbReference type="NCBI Taxonomy" id="158754"/>
    <lineage>
        <taxon>Bacteria</taxon>
        <taxon>Pseudomonadati</taxon>
        <taxon>Pseudomonadota</taxon>
        <taxon>Alphaproteobacteria</taxon>
        <taxon>Sphingomonadales</taxon>
        <taxon>Sphingomonadaceae</taxon>
        <taxon>Sphingomonas</taxon>
        <taxon>environmental samples</taxon>
    </lineage>
</organism>
<proteinExistence type="predicted"/>
<dbReference type="AlphaFoldDB" id="A0A6J4SBH0"/>
<sequence length="85" mass="9447">GRRTIQARLPLHRLPAQDRLSDEGRPAAEGAGDPRQMAQAGPVRQGPRGPRRPRQVHPPRRSTVRQWRHAHRPCAQPHSQGHGGA</sequence>
<gene>
    <name evidence="2" type="ORF">AVDCRST_MAG44-400</name>
</gene>
<name>A0A6J4SBH0_9SPHN</name>
<feature type="region of interest" description="Disordered" evidence="1">
    <location>
        <begin position="1"/>
        <end position="85"/>
    </location>
</feature>
<evidence type="ECO:0000256" key="1">
    <source>
        <dbReference type="SAM" id="MobiDB-lite"/>
    </source>
</evidence>
<feature type="non-terminal residue" evidence="2">
    <location>
        <position position="1"/>
    </location>
</feature>
<dbReference type="GO" id="GO:0004822">
    <property type="term" value="F:isoleucine-tRNA ligase activity"/>
    <property type="evidence" value="ECO:0007669"/>
    <property type="project" value="UniProtKB-EC"/>
</dbReference>
<evidence type="ECO:0000313" key="2">
    <source>
        <dbReference type="EMBL" id="CAA9494518.1"/>
    </source>
</evidence>
<feature type="compositionally biased region" description="Basic and acidic residues" evidence="1">
    <location>
        <begin position="15"/>
        <end position="26"/>
    </location>
</feature>
<protein>
    <submittedName>
        <fullName evidence="2">Isoleucyl-tRNA synthetase</fullName>
        <ecNumber evidence="2">6.1.1.5</ecNumber>
    </submittedName>
</protein>
<accession>A0A6J4SBH0</accession>